<dbReference type="PANTHER" id="PTHR42713">
    <property type="entry name" value="HISTIDINE KINASE-RELATED"/>
    <property type="match status" value="1"/>
</dbReference>
<dbReference type="Pfam" id="PF12833">
    <property type="entry name" value="HTH_18"/>
    <property type="match status" value="1"/>
</dbReference>
<dbReference type="InterPro" id="IPR041522">
    <property type="entry name" value="CdaR_GGDEF"/>
</dbReference>
<dbReference type="SUPFAM" id="SSF52172">
    <property type="entry name" value="CheY-like"/>
    <property type="match status" value="1"/>
</dbReference>
<dbReference type="InterPro" id="IPR018060">
    <property type="entry name" value="HTH_AraC"/>
</dbReference>
<evidence type="ECO:0000313" key="13">
    <source>
        <dbReference type="EMBL" id="MCP1102011.1"/>
    </source>
</evidence>
<name>A0ABT1E8I2_9FIRM</name>
<dbReference type="InterPro" id="IPR020449">
    <property type="entry name" value="Tscrpt_reg_AraC-type_HTH"/>
</dbReference>
<keyword evidence="3" id="KW-0963">Cytoplasm</keyword>
<dbReference type="Gene3D" id="3.40.50.2300">
    <property type="match status" value="1"/>
</dbReference>
<dbReference type="InterPro" id="IPR051552">
    <property type="entry name" value="HptR"/>
</dbReference>
<evidence type="ECO:0000259" key="11">
    <source>
        <dbReference type="PROSITE" id="PS01124"/>
    </source>
</evidence>
<feature type="domain" description="Response regulatory" evidence="12">
    <location>
        <begin position="5"/>
        <end position="122"/>
    </location>
</feature>
<dbReference type="RefSeq" id="WP_262065800.1">
    <property type="nucleotide sequence ID" value="NZ_JAMXOD010000007.1"/>
</dbReference>
<evidence type="ECO:0000313" key="14">
    <source>
        <dbReference type="Proteomes" id="UP001523566"/>
    </source>
</evidence>
<accession>A0ABT1E8I2</accession>
<dbReference type="SMART" id="SM00448">
    <property type="entry name" value="REC"/>
    <property type="match status" value="1"/>
</dbReference>
<feature type="modified residue" description="4-aspartylphosphate" evidence="10">
    <location>
        <position position="57"/>
    </location>
</feature>
<dbReference type="PRINTS" id="PR00032">
    <property type="entry name" value="HTHARAC"/>
</dbReference>
<keyword evidence="4 10" id="KW-0597">Phosphoprotein</keyword>
<evidence type="ECO:0000256" key="5">
    <source>
        <dbReference type="ARBA" id="ARBA00023012"/>
    </source>
</evidence>
<reference evidence="13 14" key="1">
    <citation type="journal article" date="2022" name="Genome Biol. Evol.">
        <title>Host diet, physiology and behaviors set the stage for Lachnospiraceae cladogenesis.</title>
        <authorList>
            <person name="Vera-Ponce De Leon A."/>
            <person name="Schneider M."/>
            <person name="Jahnes B.C."/>
            <person name="Sadowski V."/>
            <person name="Camuy-Velez L.A."/>
            <person name="Duan J."/>
            <person name="Sabree Z.L."/>
        </authorList>
    </citation>
    <scope>NUCLEOTIDE SEQUENCE [LARGE SCALE GENOMIC DNA]</scope>
    <source>
        <strain evidence="13 14">PAL113</strain>
    </source>
</reference>
<evidence type="ECO:0000256" key="8">
    <source>
        <dbReference type="ARBA" id="ARBA00023163"/>
    </source>
</evidence>
<comment type="subcellular location">
    <subcellularLocation>
        <location evidence="1">Cytoplasm</location>
    </subcellularLocation>
</comment>
<dbReference type="PANTHER" id="PTHR42713:SF3">
    <property type="entry name" value="TRANSCRIPTIONAL REGULATORY PROTEIN HPTR"/>
    <property type="match status" value="1"/>
</dbReference>
<dbReference type="PROSITE" id="PS50110">
    <property type="entry name" value="RESPONSE_REGULATORY"/>
    <property type="match status" value="1"/>
</dbReference>
<protein>
    <recommendedName>
        <fullName evidence="2">Stage 0 sporulation protein A homolog</fullName>
    </recommendedName>
</protein>
<feature type="domain" description="HTH araC/xylS-type" evidence="11">
    <location>
        <begin position="440"/>
        <end position="539"/>
    </location>
</feature>
<keyword evidence="8" id="KW-0804">Transcription</keyword>
<evidence type="ECO:0000256" key="6">
    <source>
        <dbReference type="ARBA" id="ARBA00023015"/>
    </source>
</evidence>
<keyword evidence="5" id="KW-0902">Two-component regulatory system</keyword>
<comment type="caution">
    <text evidence="13">The sequence shown here is derived from an EMBL/GenBank/DDBJ whole genome shotgun (WGS) entry which is preliminary data.</text>
</comment>
<dbReference type="InterPro" id="IPR001789">
    <property type="entry name" value="Sig_transdc_resp-reg_receiver"/>
</dbReference>
<evidence type="ECO:0000256" key="10">
    <source>
        <dbReference type="PROSITE-ProRule" id="PRU00169"/>
    </source>
</evidence>
<dbReference type="Pfam" id="PF00072">
    <property type="entry name" value="Response_reg"/>
    <property type="match status" value="1"/>
</dbReference>
<dbReference type="SUPFAM" id="SSF46689">
    <property type="entry name" value="Homeodomain-like"/>
    <property type="match status" value="2"/>
</dbReference>
<organism evidence="13 14">
    <name type="scientific">Aequitasia blattaphilus</name>
    <dbReference type="NCBI Taxonomy" id="2949332"/>
    <lineage>
        <taxon>Bacteria</taxon>
        <taxon>Bacillati</taxon>
        <taxon>Bacillota</taxon>
        <taxon>Clostridia</taxon>
        <taxon>Lachnospirales</taxon>
        <taxon>Lachnospiraceae</taxon>
        <taxon>Aequitasia</taxon>
    </lineage>
</organism>
<keyword evidence="6" id="KW-0805">Transcription regulation</keyword>
<evidence type="ECO:0000256" key="9">
    <source>
        <dbReference type="ARBA" id="ARBA00024867"/>
    </source>
</evidence>
<dbReference type="SMART" id="SM00342">
    <property type="entry name" value="HTH_ARAC"/>
    <property type="match status" value="1"/>
</dbReference>
<keyword evidence="7" id="KW-0238">DNA-binding</keyword>
<dbReference type="Pfam" id="PF17853">
    <property type="entry name" value="GGDEF_2"/>
    <property type="match status" value="1"/>
</dbReference>
<dbReference type="PROSITE" id="PS01124">
    <property type="entry name" value="HTH_ARAC_FAMILY_2"/>
    <property type="match status" value="1"/>
</dbReference>
<evidence type="ECO:0000256" key="1">
    <source>
        <dbReference type="ARBA" id="ARBA00004496"/>
    </source>
</evidence>
<dbReference type="InterPro" id="IPR009057">
    <property type="entry name" value="Homeodomain-like_sf"/>
</dbReference>
<comment type="function">
    <text evidence="9">May play the central regulatory role in sporulation. It may be an element of the effector pathway responsible for the activation of sporulation genes in response to nutritional stress. Spo0A may act in concert with spo0H (a sigma factor) to control the expression of some genes that are critical to the sporulation process.</text>
</comment>
<sequence>MNLYKVLLVDDELEIREGMEKKISWNELGFSVAGVAENGVEALELVGQIMPDVILTDIKMPFMNGLELIERVVKILPGVKIIVFSGFDDFEYAQKAINYGVEEYILKPVSSVSLEESLRKLKTRMDEEIAYKRDIDRLRMVYEESFSTLRERFLVNAMEGVLSLEELKEKEQTYVGDLRGRYKCVAVLSYENSSLQGGEESIFYGKEELIPISLRQSTDEILRDKFDFISFHYRDQVVVAAGMEWDSKITLFIEIMNHICKESRKITGVHVTAGVGGLKEGWSEIKYSYKEALYALEYSTLLGEAGDFAFYSKDILSQEEKARIEFDEFDERNLIAAIKNNDLKTMDSMLDVFFGKLKEARMPYYQYQTYMLEIITAVLKVANSYRVEYESVFGEEEGYISRILEGHSIEYIRDWLKEVCHKIGNLLQTGRANTGKALVLRAKQYAEVHFRESSLSVEIICEELGVSPAYFSTIFKKETKENFITYLTELRMKEAKHLLDTTEDKTYMIATKVGYTEANYFSYVFKKSVGMSPSKYRRREGE</sequence>
<dbReference type="CDD" id="cd17536">
    <property type="entry name" value="REC_YesN-like"/>
    <property type="match status" value="1"/>
</dbReference>
<dbReference type="InterPro" id="IPR011006">
    <property type="entry name" value="CheY-like_superfamily"/>
</dbReference>
<gene>
    <name evidence="13" type="ORF">NK125_06215</name>
</gene>
<evidence type="ECO:0000259" key="12">
    <source>
        <dbReference type="PROSITE" id="PS50110"/>
    </source>
</evidence>
<evidence type="ECO:0000256" key="2">
    <source>
        <dbReference type="ARBA" id="ARBA00018672"/>
    </source>
</evidence>
<evidence type="ECO:0000256" key="7">
    <source>
        <dbReference type="ARBA" id="ARBA00023125"/>
    </source>
</evidence>
<keyword evidence="14" id="KW-1185">Reference proteome</keyword>
<evidence type="ECO:0000256" key="4">
    <source>
        <dbReference type="ARBA" id="ARBA00022553"/>
    </source>
</evidence>
<dbReference type="Proteomes" id="UP001523566">
    <property type="component" value="Unassembled WGS sequence"/>
</dbReference>
<dbReference type="EMBL" id="JAMZFW010000007">
    <property type="protein sequence ID" value="MCP1102011.1"/>
    <property type="molecule type" value="Genomic_DNA"/>
</dbReference>
<dbReference type="Gene3D" id="1.10.10.60">
    <property type="entry name" value="Homeodomain-like"/>
    <property type="match status" value="2"/>
</dbReference>
<evidence type="ECO:0000256" key="3">
    <source>
        <dbReference type="ARBA" id="ARBA00022490"/>
    </source>
</evidence>
<proteinExistence type="predicted"/>